<gene>
    <name evidence="2" type="ORF">GCM10010280_59200</name>
</gene>
<organism evidence="2 3">
    <name type="scientific">Streptomyces pilosus</name>
    <dbReference type="NCBI Taxonomy" id="28893"/>
    <lineage>
        <taxon>Bacteria</taxon>
        <taxon>Bacillati</taxon>
        <taxon>Actinomycetota</taxon>
        <taxon>Actinomycetes</taxon>
        <taxon>Kitasatosporales</taxon>
        <taxon>Streptomycetaceae</taxon>
        <taxon>Streptomyces</taxon>
    </lineage>
</organism>
<feature type="region of interest" description="Disordered" evidence="1">
    <location>
        <begin position="1"/>
        <end position="30"/>
    </location>
</feature>
<accession>A0A918F3A5</accession>
<feature type="region of interest" description="Disordered" evidence="1">
    <location>
        <begin position="93"/>
        <end position="113"/>
    </location>
</feature>
<feature type="compositionally biased region" description="Basic and acidic residues" evidence="1">
    <location>
        <begin position="1"/>
        <end position="28"/>
    </location>
</feature>
<name>A0A918F3A5_9ACTN</name>
<dbReference type="AlphaFoldDB" id="A0A918F3A5"/>
<comment type="caution">
    <text evidence="2">The sequence shown here is derived from an EMBL/GenBank/DDBJ whole genome shotgun (WGS) entry which is preliminary data.</text>
</comment>
<proteinExistence type="predicted"/>
<reference evidence="2" key="1">
    <citation type="journal article" date="2014" name="Int. J. Syst. Evol. Microbiol.">
        <title>Complete genome sequence of Corynebacterium casei LMG S-19264T (=DSM 44701T), isolated from a smear-ripened cheese.</title>
        <authorList>
            <consortium name="US DOE Joint Genome Institute (JGI-PGF)"/>
            <person name="Walter F."/>
            <person name="Albersmeier A."/>
            <person name="Kalinowski J."/>
            <person name="Ruckert C."/>
        </authorList>
    </citation>
    <scope>NUCLEOTIDE SEQUENCE</scope>
    <source>
        <strain evidence="2">JCM 4403</strain>
    </source>
</reference>
<dbReference type="EMBL" id="BMTU01000016">
    <property type="protein sequence ID" value="GGR03349.1"/>
    <property type="molecule type" value="Genomic_DNA"/>
</dbReference>
<sequence length="113" mass="12544">MDVIHRGLRTEEQAAEEIRSRNGDERRGPANVLIDGAMETGILDHRAEPVLDLRCQAEESWEILLSRESDDHPSSLTDEANLVCTLPRRAARRVRSSAPAPVKTSVRPARAGH</sequence>
<keyword evidence="3" id="KW-1185">Reference proteome</keyword>
<reference evidence="2" key="2">
    <citation type="submission" date="2020-09" db="EMBL/GenBank/DDBJ databases">
        <authorList>
            <person name="Sun Q."/>
            <person name="Ohkuma M."/>
        </authorList>
    </citation>
    <scope>NUCLEOTIDE SEQUENCE</scope>
    <source>
        <strain evidence="2">JCM 4403</strain>
    </source>
</reference>
<dbReference type="Proteomes" id="UP000656732">
    <property type="component" value="Unassembled WGS sequence"/>
</dbReference>
<evidence type="ECO:0000313" key="3">
    <source>
        <dbReference type="Proteomes" id="UP000656732"/>
    </source>
</evidence>
<protein>
    <submittedName>
        <fullName evidence="2">Uncharacterized protein</fullName>
    </submittedName>
</protein>
<evidence type="ECO:0000256" key="1">
    <source>
        <dbReference type="SAM" id="MobiDB-lite"/>
    </source>
</evidence>
<evidence type="ECO:0000313" key="2">
    <source>
        <dbReference type="EMBL" id="GGR03349.1"/>
    </source>
</evidence>